<organism evidence="1 2">
    <name type="scientific">Macroventuria anomochaeta</name>
    <dbReference type="NCBI Taxonomy" id="301207"/>
    <lineage>
        <taxon>Eukaryota</taxon>
        <taxon>Fungi</taxon>
        <taxon>Dikarya</taxon>
        <taxon>Ascomycota</taxon>
        <taxon>Pezizomycotina</taxon>
        <taxon>Dothideomycetes</taxon>
        <taxon>Pleosporomycetidae</taxon>
        <taxon>Pleosporales</taxon>
        <taxon>Pleosporineae</taxon>
        <taxon>Didymellaceae</taxon>
        <taxon>Macroventuria</taxon>
    </lineage>
</organism>
<gene>
    <name evidence="1" type="ORF">BU25DRAFT_352826</name>
</gene>
<dbReference type="Proteomes" id="UP000799754">
    <property type="component" value="Unassembled WGS sequence"/>
</dbReference>
<name>A0ACB6RJJ1_9PLEO</name>
<comment type="caution">
    <text evidence="1">The sequence shown here is derived from an EMBL/GenBank/DDBJ whole genome shotgun (WGS) entry which is preliminary data.</text>
</comment>
<reference evidence="1" key="1">
    <citation type="journal article" date="2020" name="Stud. Mycol.">
        <title>101 Dothideomycetes genomes: a test case for predicting lifestyles and emergence of pathogens.</title>
        <authorList>
            <person name="Haridas S."/>
            <person name="Albert R."/>
            <person name="Binder M."/>
            <person name="Bloem J."/>
            <person name="Labutti K."/>
            <person name="Salamov A."/>
            <person name="Andreopoulos B."/>
            <person name="Baker S."/>
            <person name="Barry K."/>
            <person name="Bills G."/>
            <person name="Bluhm B."/>
            <person name="Cannon C."/>
            <person name="Castanera R."/>
            <person name="Culley D."/>
            <person name="Daum C."/>
            <person name="Ezra D."/>
            <person name="Gonzalez J."/>
            <person name="Henrissat B."/>
            <person name="Kuo A."/>
            <person name="Liang C."/>
            <person name="Lipzen A."/>
            <person name="Lutzoni F."/>
            <person name="Magnuson J."/>
            <person name="Mondo S."/>
            <person name="Nolan M."/>
            <person name="Ohm R."/>
            <person name="Pangilinan J."/>
            <person name="Park H.-J."/>
            <person name="Ramirez L."/>
            <person name="Alfaro M."/>
            <person name="Sun H."/>
            <person name="Tritt A."/>
            <person name="Yoshinaga Y."/>
            <person name="Zwiers L.-H."/>
            <person name="Turgeon B."/>
            <person name="Goodwin S."/>
            <person name="Spatafora J."/>
            <person name="Crous P."/>
            <person name="Grigoriev I."/>
        </authorList>
    </citation>
    <scope>NUCLEOTIDE SEQUENCE</scope>
    <source>
        <strain evidence="1">CBS 525.71</strain>
    </source>
</reference>
<evidence type="ECO:0000313" key="2">
    <source>
        <dbReference type="Proteomes" id="UP000799754"/>
    </source>
</evidence>
<sequence>LPSAAMSSSRTPCPSRSNLENRNKLRAYKIIIDNDCPYPAELEQHIANVIRKPRTSAPSPNAKKVTEKRRVAAHQNERGGIKQIEPCFLFRGEAEADDRVLGVPLIYSKDEINLSRSFLPQASSDTITKTWGDLSQPRPDAAIGYITRGDADNAVPHSQTAFSSEEEDILDRYQLTQYMHFSFLTSQWKMPNSNQNHSHAHNQATRDGAVIVNYLHKFYSMAYGREPSATETCHFSLTCDLLNGNIFVHWWDRDVHHMELVFEFSLRKEVEVQEARLILWKIVSYATTERLESIRAALPAFEERRLLI</sequence>
<feature type="non-terminal residue" evidence="1">
    <location>
        <position position="1"/>
    </location>
</feature>
<evidence type="ECO:0000313" key="1">
    <source>
        <dbReference type="EMBL" id="KAF2622115.1"/>
    </source>
</evidence>
<accession>A0ACB6RJJ1</accession>
<keyword evidence="2" id="KW-1185">Reference proteome</keyword>
<dbReference type="EMBL" id="MU006747">
    <property type="protein sequence ID" value="KAF2622115.1"/>
    <property type="molecule type" value="Genomic_DNA"/>
</dbReference>
<proteinExistence type="predicted"/>
<protein>
    <submittedName>
        <fullName evidence="1">Uncharacterized protein</fullName>
    </submittedName>
</protein>